<accession>A0ACD0P3E8</accession>
<dbReference type="Proteomes" id="UP000245626">
    <property type="component" value="Unassembled WGS sequence"/>
</dbReference>
<proteinExistence type="predicted"/>
<feature type="non-terminal residue" evidence="1">
    <location>
        <position position="195"/>
    </location>
</feature>
<organism evidence="1 2">
    <name type="scientific">Violaceomyces palustris</name>
    <dbReference type="NCBI Taxonomy" id="1673888"/>
    <lineage>
        <taxon>Eukaryota</taxon>
        <taxon>Fungi</taxon>
        <taxon>Dikarya</taxon>
        <taxon>Basidiomycota</taxon>
        <taxon>Ustilaginomycotina</taxon>
        <taxon>Ustilaginomycetes</taxon>
        <taxon>Violaceomycetales</taxon>
        <taxon>Violaceomycetaceae</taxon>
        <taxon>Violaceomyces</taxon>
    </lineage>
</organism>
<evidence type="ECO:0000313" key="1">
    <source>
        <dbReference type="EMBL" id="PWN52658.1"/>
    </source>
</evidence>
<name>A0ACD0P3E8_9BASI</name>
<evidence type="ECO:0000313" key="2">
    <source>
        <dbReference type="Proteomes" id="UP000245626"/>
    </source>
</evidence>
<feature type="non-terminal residue" evidence="1">
    <location>
        <position position="1"/>
    </location>
</feature>
<keyword evidence="2" id="KW-1185">Reference proteome</keyword>
<gene>
    <name evidence="1" type="ORF">IE53DRAFT_307832</name>
</gene>
<sequence>KRSFKDPEERSGIYYHPTRISYASSPESKAEEIDAWSITYLPEPPSSSESESIIAYLLPQSSSSSSSSSSMASFQDSPSEYARQNPDRVRTNPVFWSRFHTILKEELVPKDPVVEFEASVRSNGWLHIYDERQPLNPGRIGTPENIIASVAFVDGELKMESYQINKSYVFLTGSDGPLQIKDEWRKVLSQKFREV</sequence>
<protein>
    <submittedName>
        <fullName evidence="1">Uncharacterized protein</fullName>
    </submittedName>
</protein>
<dbReference type="EMBL" id="KZ819764">
    <property type="protein sequence ID" value="PWN52658.1"/>
    <property type="molecule type" value="Genomic_DNA"/>
</dbReference>
<reference evidence="1 2" key="1">
    <citation type="journal article" date="2018" name="Mol. Biol. Evol.">
        <title>Broad Genomic Sampling Reveals a Smut Pathogenic Ancestry of the Fungal Clade Ustilaginomycotina.</title>
        <authorList>
            <person name="Kijpornyongpan T."/>
            <person name="Mondo S.J."/>
            <person name="Barry K."/>
            <person name="Sandor L."/>
            <person name="Lee J."/>
            <person name="Lipzen A."/>
            <person name="Pangilinan J."/>
            <person name="LaButti K."/>
            <person name="Hainaut M."/>
            <person name="Henrissat B."/>
            <person name="Grigoriev I.V."/>
            <person name="Spatafora J.W."/>
            <person name="Aime M.C."/>
        </authorList>
    </citation>
    <scope>NUCLEOTIDE SEQUENCE [LARGE SCALE GENOMIC DNA]</scope>
    <source>
        <strain evidence="1 2">SA 807</strain>
    </source>
</reference>